<evidence type="ECO:0000313" key="2">
    <source>
        <dbReference type="Proteomes" id="UP001165780"/>
    </source>
</evidence>
<dbReference type="AlphaFoldDB" id="A0A9W2W5K3"/>
<evidence type="ECO:0000256" key="1">
    <source>
        <dbReference type="SAM" id="MobiDB-lite"/>
    </source>
</evidence>
<feature type="region of interest" description="Disordered" evidence="1">
    <location>
        <begin position="29"/>
        <end position="56"/>
    </location>
</feature>
<feature type="region of interest" description="Disordered" evidence="1">
    <location>
        <begin position="198"/>
        <end position="255"/>
    </location>
</feature>
<gene>
    <name evidence="3" type="primary">LOC109272680</name>
</gene>
<feature type="compositionally biased region" description="Low complexity" evidence="1">
    <location>
        <begin position="285"/>
        <end position="301"/>
    </location>
</feature>
<sequence length="316" mass="33513">MGSGGAKRIGSFIIFQKVESLRLITTAEERQNRRADGGAGKAPAFTQTSQQPSCSSRAAASPRKWCSRLGLAGNVLHPRAPLLNPGGPAREGERSYHKRQSPPGSGGHRRVSFGESGTSELLHSRRTFCACCGKLSPDPPLRLSSSLNHPAPFQHLSSLPPALGSAQDPATAGPGELIHSATAGFPGRLRVQACFPERPAGRARGYPAQAGSTSRRPEIPREQSSRAKAACTRPAHPGIWGGRSNADPNGIRQRFDLEGLAPRPIRPTGYRLELHRRQSGAQIRPLSPLGSSLSSGSQSDPDVMRANGRGQSIKSG</sequence>
<feature type="region of interest" description="Disordered" evidence="1">
    <location>
        <begin position="270"/>
        <end position="316"/>
    </location>
</feature>
<keyword evidence="2" id="KW-1185">Reference proteome</keyword>
<proteinExistence type="predicted"/>
<accession>A0A9W2W5K3</accession>
<name>A0A9W2W5K3_PANPR</name>
<dbReference type="GeneID" id="109272680"/>
<feature type="compositionally biased region" description="Basic and acidic residues" evidence="1">
    <location>
        <begin position="215"/>
        <end position="225"/>
    </location>
</feature>
<reference evidence="3" key="1">
    <citation type="submission" date="2025-08" db="UniProtKB">
        <authorList>
            <consortium name="RefSeq"/>
        </authorList>
    </citation>
    <scope>IDENTIFICATION</scope>
    <source>
        <tissue evidence="3">Whole blood</tissue>
    </source>
</reference>
<dbReference type="RefSeq" id="XP_053766100.1">
    <property type="nucleotide sequence ID" value="XM_053910125.1"/>
</dbReference>
<evidence type="ECO:0000313" key="3">
    <source>
        <dbReference type="RefSeq" id="XP_053766100.1"/>
    </source>
</evidence>
<dbReference type="Proteomes" id="UP001165780">
    <property type="component" value="Unplaced"/>
</dbReference>
<feature type="region of interest" description="Disordered" evidence="1">
    <location>
        <begin position="77"/>
        <end position="116"/>
    </location>
</feature>
<protein>
    <submittedName>
        <fullName evidence="3">Uncharacterized protein LOC109272680</fullName>
    </submittedName>
</protein>
<organism evidence="2 3">
    <name type="scientific">Panthera pardus</name>
    <name type="common">Leopard</name>
    <name type="synonym">Felis pardus</name>
    <dbReference type="NCBI Taxonomy" id="9691"/>
    <lineage>
        <taxon>Eukaryota</taxon>
        <taxon>Metazoa</taxon>
        <taxon>Chordata</taxon>
        <taxon>Craniata</taxon>
        <taxon>Vertebrata</taxon>
        <taxon>Euteleostomi</taxon>
        <taxon>Mammalia</taxon>
        <taxon>Eutheria</taxon>
        <taxon>Laurasiatheria</taxon>
        <taxon>Carnivora</taxon>
        <taxon>Feliformia</taxon>
        <taxon>Felidae</taxon>
        <taxon>Pantherinae</taxon>
        <taxon>Panthera</taxon>
    </lineage>
</organism>